<gene>
    <name evidence="4 5" type="primary">cysQ</name>
    <name evidence="5" type="ORF">KK060_16390</name>
</gene>
<keyword evidence="6" id="KW-1185">Reference proteome</keyword>
<comment type="cofactor">
    <cofactor evidence="4">
        <name>Mg(2+)</name>
        <dbReference type="ChEBI" id="CHEBI:18420"/>
    </cofactor>
</comment>
<evidence type="ECO:0000256" key="4">
    <source>
        <dbReference type="HAMAP-Rule" id="MF_02095"/>
    </source>
</evidence>
<dbReference type="PANTHER" id="PTHR43028">
    <property type="entry name" value="3'(2'),5'-BISPHOSPHATE NUCLEOTIDASE 1"/>
    <property type="match status" value="1"/>
</dbReference>
<dbReference type="Gene3D" id="3.40.190.80">
    <property type="match status" value="1"/>
</dbReference>
<comment type="subcellular location">
    <subcellularLocation>
        <location evidence="4">Cell membrane</location>
        <topology evidence="4">Peripheral membrane protein</topology>
        <orientation evidence="4">Cytoplasmic side</orientation>
    </subcellularLocation>
</comment>
<evidence type="ECO:0000256" key="1">
    <source>
        <dbReference type="ARBA" id="ARBA00001625"/>
    </source>
</evidence>
<keyword evidence="4 5" id="KW-0378">Hydrolase</keyword>
<comment type="function">
    <text evidence="4">Converts adenosine-3',5'-bisphosphate (PAP) to AMP.</text>
</comment>
<dbReference type="InterPro" id="IPR050725">
    <property type="entry name" value="CysQ/Inositol_MonoPase"/>
</dbReference>
<dbReference type="PROSITE" id="PS00629">
    <property type="entry name" value="IMP_1"/>
    <property type="match status" value="1"/>
</dbReference>
<comment type="catalytic activity">
    <reaction evidence="1 4">
        <text>adenosine 3',5'-bisphosphate + H2O = AMP + phosphate</text>
        <dbReference type="Rhea" id="RHEA:10040"/>
        <dbReference type="ChEBI" id="CHEBI:15377"/>
        <dbReference type="ChEBI" id="CHEBI:43474"/>
        <dbReference type="ChEBI" id="CHEBI:58343"/>
        <dbReference type="ChEBI" id="CHEBI:456215"/>
        <dbReference type="EC" id="3.1.3.7"/>
    </reaction>
</comment>
<dbReference type="Proteomes" id="UP000772618">
    <property type="component" value="Unassembled WGS sequence"/>
</dbReference>
<feature type="binding site" evidence="4">
    <location>
        <position position="86"/>
    </location>
    <ligand>
        <name>Mg(2+)</name>
        <dbReference type="ChEBI" id="CHEBI:18420"/>
        <label>2</label>
    </ligand>
</feature>
<accession>A0ABS5VUZ6</accession>
<dbReference type="EC" id="3.1.3.7" evidence="4"/>
<evidence type="ECO:0000313" key="5">
    <source>
        <dbReference type="EMBL" id="MBT1704873.1"/>
    </source>
</evidence>
<proteinExistence type="inferred from homology"/>
<feature type="binding site" evidence="4">
    <location>
        <position position="66"/>
    </location>
    <ligand>
        <name>substrate</name>
    </ligand>
</feature>
<feature type="binding site" evidence="4">
    <location>
        <position position="214"/>
    </location>
    <ligand>
        <name>Mg(2+)</name>
        <dbReference type="ChEBI" id="CHEBI:18420"/>
        <label>2</label>
    </ligand>
</feature>
<dbReference type="CDD" id="cd01638">
    <property type="entry name" value="CysQ"/>
    <property type="match status" value="1"/>
</dbReference>
<keyword evidence="3 4" id="KW-0460">Magnesium</keyword>
<keyword evidence="2 4" id="KW-0479">Metal-binding</keyword>
<dbReference type="Gene3D" id="3.30.540.10">
    <property type="entry name" value="Fructose-1,6-Bisphosphatase, subunit A, domain 1"/>
    <property type="match status" value="1"/>
</dbReference>
<dbReference type="InterPro" id="IPR000760">
    <property type="entry name" value="Inositol_monophosphatase-like"/>
</dbReference>
<feature type="binding site" evidence="4">
    <location>
        <position position="86"/>
    </location>
    <ligand>
        <name>Mg(2+)</name>
        <dbReference type="ChEBI" id="CHEBI:18420"/>
        <label>1</label>
    </ligand>
</feature>
<evidence type="ECO:0000313" key="6">
    <source>
        <dbReference type="Proteomes" id="UP000772618"/>
    </source>
</evidence>
<comment type="similarity">
    <text evidence="4">Belongs to the inositol monophosphatase superfamily. CysQ family.</text>
</comment>
<feature type="binding site" evidence="4">
    <location>
        <position position="89"/>
    </location>
    <ligand>
        <name>Mg(2+)</name>
        <dbReference type="ChEBI" id="CHEBI:18420"/>
        <label>2</label>
    </ligand>
</feature>
<evidence type="ECO:0000256" key="2">
    <source>
        <dbReference type="ARBA" id="ARBA00022723"/>
    </source>
</evidence>
<dbReference type="EMBL" id="JAHESD010000041">
    <property type="protein sequence ID" value="MBT1704873.1"/>
    <property type="molecule type" value="Genomic_DNA"/>
</dbReference>
<name>A0ABS5VUZ6_9BACT</name>
<protein>
    <recommendedName>
        <fullName evidence="4">3'(2'),5'-bisphosphate nucleotidase CysQ</fullName>
        <ecNumber evidence="4">3.1.3.7</ecNumber>
    </recommendedName>
    <alternativeName>
        <fullName evidence="4">3'(2'),5-bisphosphonucleoside 3'(2')-phosphohydrolase</fullName>
    </alternativeName>
    <alternativeName>
        <fullName evidence="4">3'-phosphoadenosine 5'-phosphate phosphatase</fullName>
        <shortName evidence="4">PAP phosphatase</shortName>
    </alternativeName>
</protein>
<feature type="binding site" evidence="4">
    <location>
        <position position="88"/>
    </location>
    <ligand>
        <name>Mg(2+)</name>
        <dbReference type="ChEBI" id="CHEBI:18420"/>
        <label>1</label>
    </ligand>
</feature>
<comment type="caution">
    <text evidence="5">The sequence shown here is derived from an EMBL/GenBank/DDBJ whole genome shotgun (WGS) entry which is preliminary data.</text>
</comment>
<keyword evidence="4" id="KW-0472">Membrane</keyword>
<reference evidence="5 6" key="1">
    <citation type="submission" date="2021-05" db="EMBL/GenBank/DDBJ databases">
        <title>A Polyphasic approach of four new species of the genus Ohtaekwangia: Ohtaekwangia histidinii sp. nov., Ohtaekwangia cretensis sp. nov., Ohtaekwangia indiensis sp. nov., Ohtaekwangia reichenbachii sp. nov. from diverse environment.</title>
        <authorList>
            <person name="Octaviana S."/>
        </authorList>
    </citation>
    <scope>NUCLEOTIDE SEQUENCE [LARGE SCALE GENOMIC DNA]</scope>
    <source>
        <strain evidence="5 6">PWU20</strain>
    </source>
</reference>
<dbReference type="SUPFAM" id="SSF56655">
    <property type="entry name" value="Carbohydrate phosphatase"/>
    <property type="match status" value="1"/>
</dbReference>
<feature type="binding site" evidence="4">
    <location>
        <position position="214"/>
    </location>
    <ligand>
        <name>substrate</name>
    </ligand>
</feature>
<dbReference type="Pfam" id="PF00459">
    <property type="entry name" value="Inositol_P"/>
    <property type="match status" value="1"/>
</dbReference>
<feature type="binding site" evidence="4">
    <location>
        <position position="66"/>
    </location>
    <ligand>
        <name>Mg(2+)</name>
        <dbReference type="ChEBI" id="CHEBI:18420"/>
        <label>1</label>
    </ligand>
</feature>
<dbReference type="PANTHER" id="PTHR43028:SF5">
    <property type="entry name" value="3'(2'),5'-BISPHOSPHATE NUCLEOTIDASE 1"/>
    <property type="match status" value="1"/>
</dbReference>
<organism evidence="5 6">
    <name type="scientific">Chryseosolibacter indicus</name>
    <dbReference type="NCBI Taxonomy" id="2782351"/>
    <lineage>
        <taxon>Bacteria</taxon>
        <taxon>Pseudomonadati</taxon>
        <taxon>Bacteroidota</taxon>
        <taxon>Cytophagia</taxon>
        <taxon>Cytophagales</taxon>
        <taxon>Chryseotaleaceae</taxon>
        <taxon>Chryseosolibacter</taxon>
    </lineage>
</organism>
<dbReference type="RefSeq" id="WP_254154834.1">
    <property type="nucleotide sequence ID" value="NZ_JAHESD010000041.1"/>
</dbReference>
<sequence length="253" mass="28108">MDLKRLLDIAIDAAEAACVEILDVYHSADFGAEAKQDNSPLTLADKRAHLKITSILAKRGLPILSEEGKNIQYEERKNWEYFWMVDPLDGTKEFIKRNGEFTVNIALIHRTKAVLGVVAIPVTGAVYSAFAGGGAWIKRKGAISKLPVRSTVDFNKPGIRVVASRSHMNTETEAFIGKLREPILVSKGSSLKFMMLAEGEADVYPRYAPTMEWDTAAPHVIINEIGLQVLHIDQGSELIYNKPDLLNPYFLVQ</sequence>
<dbReference type="NCBIfam" id="TIGR01331">
    <property type="entry name" value="bisphos_cysQ"/>
    <property type="match status" value="1"/>
</dbReference>
<keyword evidence="4" id="KW-1003">Cell membrane</keyword>
<dbReference type="GO" id="GO:0008441">
    <property type="term" value="F:3'(2'),5'-bisphosphate nucleotidase activity"/>
    <property type="evidence" value="ECO:0007669"/>
    <property type="project" value="UniProtKB-EC"/>
</dbReference>
<dbReference type="InterPro" id="IPR006240">
    <property type="entry name" value="CysQ"/>
</dbReference>
<dbReference type="InterPro" id="IPR020583">
    <property type="entry name" value="Inositol_monoP_metal-BS"/>
</dbReference>
<feature type="binding site" evidence="4">
    <location>
        <begin position="88"/>
        <end position="91"/>
    </location>
    <ligand>
        <name>substrate</name>
    </ligand>
</feature>
<dbReference type="HAMAP" id="MF_02095">
    <property type="entry name" value="CysQ"/>
    <property type="match status" value="1"/>
</dbReference>
<evidence type="ECO:0000256" key="3">
    <source>
        <dbReference type="ARBA" id="ARBA00022842"/>
    </source>
</evidence>